<organism evidence="2 3">
    <name type="scientific">Crucibulum laeve</name>
    <dbReference type="NCBI Taxonomy" id="68775"/>
    <lineage>
        <taxon>Eukaryota</taxon>
        <taxon>Fungi</taxon>
        <taxon>Dikarya</taxon>
        <taxon>Basidiomycota</taxon>
        <taxon>Agaricomycotina</taxon>
        <taxon>Agaricomycetes</taxon>
        <taxon>Agaricomycetidae</taxon>
        <taxon>Agaricales</taxon>
        <taxon>Agaricineae</taxon>
        <taxon>Nidulariaceae</taxon>
        <taxon>Crucibulum</taxon>
    </lineage>
</organism>
<feature type="compositionally biased region" description="Low complexity" evidence="1">
    <location>
        <begin position="763"/>
        <end position="840"/>
    </location>
</feature>
<dbReference type="OrthoDB" id="5964929at2759"/>
<protein>
    <recommendedName>
        <fullName evidence="4">SAP domain-containing protein</fullName>
    </recommendedName>
</protein>
<feature type="compositionally biased region" description="Polar residues" evidence="1">
    <location>
        <begin position="733"/>
        <end position="759"/>
    </location>
</feature>
<gene>
    <name evidence="2" type="ORF">BDQ12DRAFT_693663</name>
</gene>
<feature type="region of interest" description="Disordered" evidence="1">
    <location>
        <begin position="465"/>
        <end position="509"/>
    </location>
</feature>
<dbReference type="PANTHER" id="PTHR48125">
    <property type="entry name" value="LP07818P1"/>
    <property type="match status" value="1"/>
</dbReference>
<feature type="region of interest" description="Disordered" evidence="1">
    <location>
        <begin position="652"/>
        <end position="846"/>
    </location>
</feature>
<feature type="region of interest" description="Disordered" evidence="1">
    <location>
        <begin position="65"/>
        <end position="85"/>
    </location>
</feature>
<dbReference type="STRING" id="68775.A0A5C3LIJ3"/>
<feature type="region of interest" description="Disordered" evidence="1">
    <location>
        <begin position="106"/>
        <end position="141"/>
    </location>
</feature>
<feature type="compositionally biased region" description="Polar residues" evidence="1">
    <location>
        <begin position="913"/>
        <end position="942"/>
    </location>
</feature>
<feature type="compositionally biased region" description="Basic residues" evidence="1">
    <location>
        <begin position="943"/>
        <end position="952"/>
    </location>
</feature>
<evidence type="ECO:0000313" key="3">
    <source>
        <dbReference type="Proteomes" id="UP000308652"/>
    </source>
</evidence>
<feature type="compositionally biased region" description="Polar residues" evidence="1">
    <location>
        <begin position="687"/>
        <end position="699"/>
    </location>
</feature>
<feature type="compositionally biased region" description="Low complexity" evidence="1">
    <location>
        <begin position="712"/>
        <end position="725"/>
    </location>
</feature>
<dbReference type="PANTHER" id="PTHR48125:SF12">
    <property type="entry name" value="AT HOOK TRANSCRIPTION FACTOR FAMILY-RELATED"/>
    <property type="match status" value="1"/>
</dbReference>
<evidence type="ECO:0000313" key="2">
    <source>
        <dbReference type="EMBL" id="TFK31716.1"/>
    </source>
</evidence>
<evidence type="ECO:0000256" key="1">
    <source>
        <dbReference type="SAM" id="MobiDB-lite"/>
    </source>
</evidence>
<keyword evidence="3" id="KW-1185">Reference proteome</keyword>
<feature type="compositionally biased region" description="Gly residues" evidence="1">
    <location>
        <begin position="1004"/>
        <end position="1013"/>
    </location>
</feature>
<sequence>MSTTTQILFNSPALHSLKRDQLVKLCKIHSLKANGKNIEIIERLKQHAITLPKDSPLSIAARSDQSGIVPASESENTDEDDSGSNLKYMPRPSEQWEVVMDSIQECEENSSQGTMSSQRTLGGTTGEFGTGSSKSNPTTVSSSIKALANSLGLKRSTTKTTIASFSSSKSSIPPVPFLPDELRLNSTPYSALPPSTSLPQTDHFTFTPSRLSSGSLGDTDPLPGHALRPGVPAPTNARLSMGLGLTVPSTPARKQPTTTIRLISNPLATCDTTTSSYGAGEHGTPQLKPFETTFDLILGSPTSNVGSGFGFGSLSSWPPRADDEMQGIYPTLTIDDLPPPMTPTKPTYSPPDCAMEESRDAPGELKVSAEPFVFGSPLPQHNVSNDQFRSAAASVLEEMNKRLQDEGVEGVGMNLISTLQAGAHSQSDLAKLSRETKALPDPQRGEIKEKFERVHEQEFKKMEGIDGFLKRRPAGKREEEERVVVGKKRKSSVLGTGAGRDAHGRRIPGAAVGRISATRVISNGRRARVIPGAFGDEDSDEEEEKDESEEKRAKMDEDEREETEAEKKKKEEELDAERLRIEKEREAIKRKLEISKARRRSSVAPGGLQGRKSGRVSVGRGGVLAKPKPSRFGFLSSAKNIVASVWGRNKPVVVPPSSIPKPAPVTKPAPTPAMLTKKPPVPLARPSTATPVTQETGSRVPSLCVTKDKEGTIASTSSRSRSPIPSFGPAPSTRGSIVTNGTGTRASRNSSLAGTSRNGSLAGASRGSTGVSRTSSAGVSSIGTRASSSRVSAGSSAVGSMGSKKLLGGPAARASTTGSSSSRPSSTSSRLLAPTASSLAKMSRPSVPGLKAVAEDHAFKPSSLSKDAALGLITNNPAVTARVPFSPRSGGIFSKPLELPSGIPTPVKKRPTAPTSTDNGDSANETMQDNSIANSSTVVRQRTFTRKPRISRSKVIARLASQRAAATAGTGSSAASSIAPRASNGGGKTRSSFGAKAQRASYAGGAGKRGSAGGDIIMSAKKRARQSEYARRRSQVKPIAAMDIDQDDD</sequence>
<feature type="compositionally biased region" description="Low complexity" evidence="1">
    <location>
        <begin position="956"/>
        <end position="983"/>
    </location>
</feature>
<dbReference type="AlphaFoldDB" id="A0A5C3LIJ3"/>
<accession>A0A5C3LIJ3</accession>
<feature type="region of interest" description="Disordered" evidence="1">
    <location>
        <begin position="522"/>
        <end position="631"/>
    </location>
</feature>
<dbReference type="EMBL" id="ML213715">
    <property type="protein sequence ID" value="TFK31716.1"/>
    <property type="molecule type" value="Genomic_DNA"/>
</dbReference>
<name>A0A5C3LIJ3_9AGAR</name>
<feature type="compositionally biased region" description="Basic and acidic residues" evidence="1">
    <location>
        <begin position="548"/>
        <end position="557"/>
    </location>
</feature>
<evidence type="ECO:0008006" key="4">
    <source>
        <dbReference type="Google" id="ProtNLM"/>
    </source>
</evidence>
<feature type="compositionally biased region" description="Acidic residues" evidence="1">
    <location>
        <begin position="535"/>
        <end position="547"/>
    </location>
</feature>
<feature type="compositionally biased region" description="Basic and acidic residues" evidence="1">
    <location>
        <begin position="565"/>
        <end position="596"/>
    </location>
</feature>
<dbReference type="Proteomes" id="UP000308652">
    <property type="component" value="Unassembled WGS sequence"/>
</dbReference>
<reference evidence="2 3" key="1">
    <citation type="journal article" date="2019" name="Nat. Ecol. Evol.">
        <title>Megaphylogeny resolves global patterns of mushroom evolution.</title>
        <authorList>
            <person name="Varga T."/>
            <person name="Krizsan K."/>
            <person name="Foldi C."/>
            <person name="Dima B."/>
            <person name="Sanchez-Garcia M."/>
            <person name="Sanchez-Ramirez S."/>
            <person name="Szollosi G.J."/>
            <person name="Szarkandi J.G."/>
            <person name="Papp V."/>
            <person name="Albert L."/>
            <person name="Andreopoulos W."/>
            <person name="Angelini C."/>
            <person name="Antonin V."/>
            <person name="Barry K.W."/>
            <person name="Bougher N.L."/>
            <person name="Buchanan P."/>
            <person name="Buyck B."/>
            <person name="Bense V."/>
            <person name="Catcheside P."/>
            <person name="Chovatia M."/>
            <person name="Cooper J."/>
            <person name="Damon W."/>
            <person name="Desjardin D."/>
            <person name="Finy P."/>
            <person name="Geml J."/>
            <person name="Haridas S."/>
            <person name="Hughes K."/>
            <person name="Justo A."/>
            <person name="Karasinski D."/>
            <person name="Kautmanova I."/>
            <person name="Kiss B."/>
            <person name="Kocsube S."/>
            <person name="Kotiranta H."/>
            <person name="LaButti K.M."/>
            <person name="Lechner B.E."/>
            <person name="Liimatainen K."/>
            <person name="Lipzen A."/>
            <person name="Lukacs Z."/>
            <person name="Mihaltcheva S."/>
            <person name="Morgado L.N."/>
            <person name="Niskanen T."/>
            <person name="Noordeloos M.E."/>
            <person name="Ohm R.A."/>
            <person name="Ortiz-Santana B."/>
            <person name="Ovrebo C."/>
            <person name="Racz N."/>
            <person name="Riley R."/>
            <person name="Savchenko A."/>
            <person name="Shiryaev A."/>
            <person name="Soop K."/>
            <person name="Spirin V."/>
            <person name="Szebenyi C."/>
            <person name="Tomsovsky M."/>
            <person name="Tulloss R.E."/>
            <person name="Uehling J."/>
            <person name="Grigoriev I.V."/>
            <person name="Vagvolgyi C."/>
            <person name="Papp T."/>
            <person name="Martin F.M."/>
            <person name="Miettinen O."/>
            <person name="Hibbett D.S."/>
            <person name="Nagy L.G."/>
        </authorList>
    </citation>
    <scope>NUCLEOTIDE SEQUENCE [LARGE SCALE GENOMIC DNA]</scope>
    <source>
        <strain evidence="2 3">CBS 166.37</strain>
    </source>
</reference>
<feature type="compositionally biased region" description="Basic and acidic residues" evidence="1">
    <location>
        <begin position="475"/>
        <end position="484"/>
    </location>
</feature>
<feature type="compositionally biased region" description="Pro residues" evidence="1">
    <location>
        <begin position="653"/>
        <end position="671"/>
    </location>
</feature>
<feature type="region of interest" description="Disordered" evidence="1">
    <location>
        <begin position="881"/>
        <end position="1049"/>
    </location>
</feature>
<feature type="compositionally biased region" description="Polar residues" evidence="1">
    <location>
        <begin position="109"/>
        <end position="119"/>
    </location>
</feature>
<feature type="compositionally biased region" description="Low complexity" evidence="1">
    <location>
        <begin position="130"/>
        <end position="141"/>
    </location>
</feature>
<proteinExistence type="predicted"/>